<keyword evidence="1" id="KW-0175">Coiled coil</keyword>
<keyword evidence="3" id="KW-1185">Reference proteome</keyword>
<dbReference type="OrthoDB" id="6591625at2759"/>
<evidence type="ECO:0000313" key="2">
    <source>
        <dbReference type="EMBL" id="CAH1403207.1"/>
    </source>
</evidence>
<gene>
    <name evidence="2" type="ORF">NEZAVI_LOCUS11852</name>
</gene>
<protein>
    <submittedName>
        <fullName evidence="2">Uncharacterized protein</fullName>
    </submittedName>
</protein>
<name>A0A9P0HK48_NEZVI</name>
<reference evidence="2" key="1">
    <citation type="submission" date="2022-01" db="EMBL/GenBank/DDBJ databases">
        <authorList>
            <person name="King R."/>
        </authorList>
    </citation>
    <scope>NUCLEOTIDE SEQUENCE</scope>
</reference>
<evidence type="ECO:0000313" key="3">
    <source>
        <dbReference type="Proteomes" id="UP001152798"/>
    </source>
</evidence>
<dbReference type="EMBL" id="OV725081">
    <property type="protein sequence ID" value="CAH1403207.1"/>
    <property type="molecule type" value="Genomic_DNA"/>
</dbReference>
<accession>A0A9P0HK48</accession>
<sequence length="395" mass="45851">MSSDLSDDDFCETNFCEPSPVKRSNFLPSAKDRNLQEVKKEKLRKRILETEKECLNVIANSLKVKDDEPLEVKTVPKSSEVLLFSPQGRTFFEQEQITKDNLQPFLWLSNGSQYYEMNLDEFMFHIPHLTLTVEGEVEKNKLIKFCLNLLIHETDVLGMHLLTKFLSKQFIPFHMINFKEWGGISLPLLIRLISKSVTNYNAGDARDLFRQACLSSLDTKTFSLTSEFRELISACLLVFAVQYNVVNEIDWLISLDLKPEEGFRIIEVLPVSGLYVDLSARFAWTYLPTILGLQACSIDNQVVNWHSVVKFLEENESKVRNLTPNYYFCFMYILKFIITRLPEDDKNSAEILLKLFDNLKLHFSQEKGNMSLSHYLSMEAMNRLYLLCNELKSKN</sequence>
<dbReference type="Proteomes" id="UP001152798">
    <property type="component" value="Chromosome 5"/>
</dbReference>
<organism evidence="2 3">
    <name type="scientific">Nezara viridula</name>
    <name type="common">Southern green stink bug</name>
    <name type="synonym">Cimex viridulus</name>
    <dbReference type="NCBI Taxonomy" id="85310"/>
    <lineage>
        <taxon>Eukaryota</taxon>
        <taxon>Metazoa</taxon>
        <taxon>Ecdysozoa</taxon>
        <taxon>Arthropoda</taxon>
        <taxon>Hexapoda</taxon>
        <taxon>Insecta</taxon>
        <taxon>Pterygota</taxon>
        <taxon>Neoptera</taxon>
        <taxon>Paraneoptera</taxon>
        <taxon>Hemiptera</taxon>
        <taxon>Heteroptera</taxon>
        <taxon>Panheteroptera</taxon>
        <taxon>Pentatomomorpha</taxon>
        <taxon>Pentatomoidea</taxon>
        <taxon>Pentatomidae</taxon>
        <taxon>Pentatominae</taxon>
        <taxon>Nezara</taxon>
    </lineage>
</organism>
<feature type="coiled-coil region" evidence="1">
    <location>
        <begin position="33"/>
        <end position="60"/>
    </location>
</feature>
<dbReference type="AlphaFoldDB" id="A0A9P0HK48"/>
<proteinExistence type="predicted"/>
<evidence type="ECO:0000256" key="1">
    <source>
        <dbReference type="SAM" id="Coils"/>
    </source>
</evidence>